<sequence length="219" mass="24036">MLRTLTSALSGIAIAAGLLAGAASVTLSATASAASLSAEDRADIARVEKYFNSITSMRSTFLQASSTGNVAKGTVWLRRPGHMRFEYDPPSPILITSDGILITYQDLELKQTNQIPLFTSPLSVLVDDDVRFDDKLIVDGVRKEANVLRLTVRQREHPEHGYVTLAFQDKPLQLKQWIIVDAQQVSVKVALLDPEFGVSIPNELFRPKAFDKPGDEVGR</sequence>
<evidence type="ECO:0000256" key="2">
    <source>
        <dbReference type="SAM" id="SignalP"/>
    </source>
</evidence>
<keyword evidence="1 2" id="KW-0732">Signal</keyword>
<reference evidence="3" key="1">
    <citation type="journal article" date="2014" name="Int. J. Syst. Evol. Microbiol.">
        <title>Complete genome sequence of Corynebacterium casei LMG S-19264T (=DSM 44701T), isolated from a smear-ripened cheese.</title>
        <authorList>
            <consortium name="US DOE Joint Genome Institute (JGI-PGF)"/>
            <person name="Walter F."/>
            <person name="Albersmeier A."/>
            <person name="Kalinowski J."/>
            <person name="Ruckert C."/>
        </authorList>
    </citation>
    <scope>NUCLEOTIDE SEQUENCE</scope>
    <source>
        <strain evidence="3">KCTC 42651</strain>
    </source>
</reference>
<dbReference type="Gene3D" id="2.50.20.10">
    <property type="entry name" value="Lipoprotein localisation LolA/LolB/LppX"/>
    <property type="match status" value="1"/>
</dbReference>
<dbReference type="CDD" id="cd16325">
    <property type="entry name" value="LolA"/>
    <property type="match status" value="1"/>
</dbReference>
<accession>A0A918XN94</accession>
<evidence type="ECO:0000256" key="1">
    <source>
        <dbReference type="ARBA" id="ARBA00022729"/>
    </source>
</evidence>
<dbReference type="Pfam" id="PF03548">
    <property type="entry name" value="LolA"/>
    <property type="match status" value="1"/>
</dbReference>
<dbReference type="SUPFAM" id="SSF89392">
    <property type="entry name" value="Prokaryotic lipoproteins and lipoprotein localization factors"/>
    <property type="match status" value="1"/>
</dbReference>
<dbReference type="EMBL" id="BMZS01000001">
    <property type="protein sequence ID" value="GHD39420.1"/>
    <property type="molecule type" value="Genomic_DNA"/>
</dbReference>
<evidence type="ECO:0008006" key="5">
    <source>
        <dbReference type="Google" id="ProtNLM"/>
    </source>
</evidence>
<proteinExistence type="predicted"/>
<evidence type="ECO:0000313" key="3">
    <source>
        <dbReference type="EMBL" id="GHD39420.1"/>
    </source>
</evidence>
<dbReference type="InterPro" id="IPR004564">
    <property type="entry name" value="OM_lipoprot_carrier_LolA-like"/>
</dbReference>
<reference evidence="3" key="2">
    <citation type="submission" date="2020-09" db="EMBL/GenBank/DDBJ databases">
        <authorList>
            <person name="Sun Q."/>
            <person name="Kim S."/>
        </authorList>
    </citation>
    <scope>NUCLEOTIDE SEQUENCE</scope>
    <source>
        <strain evidence="3">KCTC 42651</strain>
    </source>
</reference>
<gene>
    <name evidence="3" type="ORF">GCM10017083_01250</name>
</gene>
<dbReference type="RefSeq" id="WP_189986967.1">
    <property type="nucleotide sequence ID" value="NZ_BMZS01000001.1"/>
</dbReference>
<dbReference type="PANTHER" id="PTHR35869">
    <property type="entry name" value="OUTER-MEMBRANE LIPOPROTEIN CARRIER PROTEIN"/>
    <property type="match status" value="1"/>
</dbReference>
<feature type="chain" id="PRO_5037041839" description="Outer membrane lipoprotein carrier protein LolA" evidence="2">
    <location>
        <begin position="34"/>
        <end position="219"/>
    </location>
</feature>
<name>A0A918XN94_9PROT</name>
<evidence type="ECO:0000313" key="4">
    <source>
        <dbReference type="Proteomes" id="UP000630353"/>
    </source>
</evidence>
<dbReference type="AlphaFoldDB" id="A0A918XN94"/>
<comment type="caution">
    <text evidence="3">The sequence shown here is derived from an EMBL/GenBank/DDBJ whole genome shotgun (WGS) entry which is preliminary data.</text>
</comment>
<organism evidence="3 4">
    <name type="scientific">Thalassobaculum fulvum</name>
    <dbReference type="NCBI Taxonomy" id="1633335"/>
    <lineage>
        <taxon>Bacteria</taxon>
        <taxon>Pseudomonadati</taxon>
        <taxon>Pseudomonadota</taxon>
        <taxon>Alphaproteobacteria</taxon>
        <taxon>Rhodospirillales</taxon>
        <taxon>Thalassobaculaceae</taxon>
        <taxon>Thalassobaculum</taxon>
    </lineage>
</organism>
<protein>
    <recommendedName>
        <fullName evidence="5">Outer membrane lipoprotein carrier protein LolA</fullName>
    </recommendedName>
</protein>
<dbReference type="Proteomes" id="UP000630353">
    <property type="component" value="Unassembled WGS sequence"/>
</dbReference>
<feature type="signal peptide" evidence="2">
    <location>
        <begin position="1"/>
        <end position="33"/>
    </location>
</feature>
<keyword evidence="4" id="KW-1185">Reference proteome</keyword>
<dbReference type="InterPro" id="IPR029046">
    <property type="entry name" value="LolA/LolB/LppX"/>
</dbReference>
<dbReference type="PANTHER" id="PTHR35869:SF1">
    <property type="entry name" value="OUTER-MEMBRANE LIPOPROTEIN CARRIER PROTEIN"/>
    <property type="match status" value="1"/>
</dbReference>